<keyword evidence="3" id="KW-1185">Reference proteome</keyword>
<evidence type="ECO:0000256" key="1">
    <source>
        <dbReference type="SAM" id="MobiDB-lite"/>
    </source>
</evidence>
<gene>
    <name evidence="2" type="ordered locus">Ecym_7159</name>
</gene>
<dbReference type="Proteomes" id="UP000006790">
    <property type="component" value="Chromosome 7"/>
</dbReference>
<feature type="region of interest" description="Disordered" evidence="1">
    <location>
        <begin position="62"/>
        <end position="83"/>
    </location>
</feature>
<accession>G8JVZ2</accession>
<feature type="compositionally biased region" description="Polar residues" evidence="1">
    <location>
        <begin position="586"/>
        <end position="597"/>
    </location>
</feature>
<evidence type="ECO:0000313" key="3">
    <source>
        <dbReference type="Proteomes" id="UP000006790"/>
    </source>
</evidence>
<dbReference type="HOGENOM" id="CLU_435475_0_0_1"/>
<feature type="region of interest" description="Disordered" evidence="1">
    <location>
        <begin position="519"/>
        <end position="546"/>
    </location>
</feature>
<feature type="region of interest" description="Disordered" evidence="1">
    <location>
        <begin position="279"/>
        <end position="318"/>
    </location>
</feature>
<evidence type="ECO:0000313" key="2">
    <source>
        <dbReference type="EMBL" id="AET41007.1"/>
    </source>
</evidence>
<dbReference type="GeneID" id="11471269"/>
<dbReference type="InParanoid" id="G8JVZ2"/>
<dbReference type="AlphaFoldDB" id="G8JVZ2"/>
<feature type="compositionally biased region" description="Basic residues" evidence="1">
    <location>
        <begin position="534"/>
        <end position="546"/>
    </location>
</feature>
<proteinExistence type="predicted"/>
<protein>
    <submittedName>
        <fullName evidence="2">Uncharacterized protein</fullName>
    </submittedName>
</protein>
<feature type="compositionally biased region" description="Basic and acidic residues" evidence="1">
    <location>
        <begin position="63"/>
        <end position="76"/>
    </location>
</feature>
<feature type="region of interest" description="Disordered" evidence="1">
    <location>
        <begin position="215"/>
        <end position="246"/>
    </location>
</feature>
<feature type="region of interest" description="Disordered" evidence="1">
    <location>
        <begin position="561"/>
        <end position="597"/>
    </location>
</feature>
<sequence>MEHDLPASVNIVRRPNNHKLGYPSFRRPSLYVREKFLGRTNAWAACKDSLLNFKKPQFSSAANDERDWREENKKNTSADVNQGFARQDDEINSSQFPKLDLSRITALRITREDKLLFSKHFDFYNDTNLSRAFLQNDARLMDLVYLNDAVFNNDKILGLKVDQWLQKQVKRLEDMYRLGNNLKGHLTIVNGVIEPNGSKPKTQKPLLIQTNLKQVAHKKNTEKQQATSPLENQSSGSDKDFPLEGSVPLKKRRTGYRFRRSKTQGSWFGVFIKDSFSRRRKKPRNGAVHYSSPNISEETNTDESLQTNRLDSEGRSRKVSFEATSGTSRTQSWLGGFIKGPFYIRRKMSRVGNNKKRYFHPPKSTGALEEKVEESWDPLQNASSPELQRNSYITVIGLENLEQTLEAETETEPVKIEEITLKSGDERKLQDALASPCQPEVLRLPVIDLEFSHHSFLHEIEEELDLYTDSQEPFLESTISTTTSRTADSGPGMVRTFSGANHHKYLRSNYSMESLGVESSNTNIGRSETGGIGRYRRKPKGKVRRTKSRELLRRVLARNVGKFKPLDPEEQTSNTTSNDKPHFQRHSTPLRQAQPKNTQFMEGFNNKTEYRPLSMFGQLLDNLYKYYK</sequence>
<organism evidence="2 3">
    <name type="scientific">Eremothecium cymbalariae (strain CBS 270.75 / DBVPG 7215 / KCTC 17166 / NRRL Y-17582)</name>
    <name type="common">Yeast</name>
    <dbReference type="NCBI Taxonomy" id="931890"/>
    <lineage>
        <taxon>Eukaryota</taxon>
        <taxon>Fungi</taxon>
        <taxon>Dikarya</taxon>
        <taxon>Ascomycota</taxon>
        <taxon>Saccharomycotina</taxon>
        <taxon>Saccharomycetes</taxon>
        <taxon>Saccharomycetales</taxon>
        <taxon>Saccharomycetaceae</taxon>
        <taxon>Eremothecium</taxon>
    </lineage>
</organism>
<dbReference type="EMBL" id="CP002503">
    <property type="protein sequence ID" value="AET41007.1"/>
    <property type="molecule type" value="Genomic_DNA"/>
</dbReference>
<dbReference type="OrthoDB" id="10320509at2759"/>
<dbReference type="RefSeq" id="XP_003647824.1">
    <property type="nucleotide sequence ID" value="XM_003647776.1"/>
</dbReference>
<name>G8JVZ2_ERECY</name>
<reference evidence="3" key="1">
    <citation type="journal article" date="2012" name="G3 (Bethesda)">
        <title>Pichia sorbitophila, an interspecies yeast hybrid reveals early steps of genome resolution following polyploidization.</title>
        <authorList>
            <person name="Leh Louis V."/>
            <person name="Despons L."/>
            <person name="Friedrich A."/>
            <person name="Martin T."/>
            <person name="Durrens P."/>
            <person name="Casaregola S."/>
            <person name="Neuveglise C."/>
            <person name="Fairhead C."/>
            <person name="Marck C."/>
            <person name="Cruz J.A."/>
            <person name="Straub M.L."/>
            <person name="Kugler V."/>
            <person name="Sacerdot C."/>
            <person name="Uzunov Z."/>
            <person name="Thierry A."/>
            <person name="Weiss S."/>
            <person name="Bleykasten C."/>
            <person name="De Montigny J."/>
            <person name="Jacques N."/>
            <person name="Jung P."/>
            <person name="Lemaire M."/>
            <person name="Mallet S."/>
            <person name="Morel G."/>
            <person name="Richard G.F."/>
            <person name="Sarkar A."/>
            <person name="Savel G."/>
            <person name="Schacherer J."/>
            <person name="Seret M.L."/>
            <person name="Talla E."/>
            <person name="Samson G."/>
            <person name="Jubin C."/>
            <person name="Poulain J."/>
            <person name="Vacherie B."/>
            <person name="Barbe V."/>
            <person name="Pelletier E."/>
            <person name="Sherman D.J."/>
            <person name="Westhof E."/>
            <person name="Weissenbach J."/>
            <person name="Baret P.V."/>
            <person name="Wincker P."/>
            <person name="Gaillardin C."/>
            <person name="Dujon B."/>
            <person name="Souciet J.L."/>
        </authorList>
    </citation>
    <scope>NUCLEOTIDE SEQUENCE [LARGE SCALE GENOMIC DNA]</scope>
    <source>
        <strain evidence="3">CBS 270.75 / DBVPG 7215 / KCTC 17166 / NRRL Y-17582</strain>
    </source>
</reference>
<dbReference type="KEGG" id="erc:Ecym_7159"/>
<feature type="compositionally biased region" description="Polar residues" evidence="1">
    <location>
        <begin position="291"/>
        <end position="309"/>
    </location>
</feature>
<dbReference type="OMA" id="TSANMHF"/>
<feature type="compositionally biased region" description="Polar residues" evidence="1">
    <location>
        <begin position="223"/>
        <end position="236"/>
    </location>
</feature>